<sequence length="728" mass="83255">MTKYPYNLALALLVFSSSTYALPLQHNGFLLDIEPDTLKITHKNALINGGMPQTTVEKLNTSTDTAQWYWPDKQMQVTAHLENQQLRLHFQTSKQQKLDWYQLPKSVSALYLPIGEGSHVPINNPIWRQYLINEQNEIDTNYDLKLPLWSQQQNQVYSWLLITPFSNKITFSEQANQLQMSSSHLFDQFNLTQPFEVILSIGESPIDGALAYRRYLESIDEIKTLQQKFLNIPDGNKLIGASHVYIWGKGLLDQQDIKNWSGLNEYLQSPKGKSIWDALDKDAQRAFKKIKQSPPEKWQQPYLVSALNEAFKVVVPNPKTPEDSDFLLYQQIQAQKIEHMVLKQLGPWLTGNENWGQGLSIPLINQLNLHGLPKLWLGVDNWSVTFYQPEAVEQAVKLGYLIGAYDSYDTAIPIGVNEHWLTAQIPTVLRQKCAIVQQNGQKSPGFGGKGYYLNPNCMQDYSQTRIKALLELSHINSLFLDVDGTGMVVNDYSDINSMSAEQMTAARNARLGWIEKTLRIPLGSEDGNAVTAKHLMFAHGMETWGFGWGDKSIHKDKNSPYYLGAWWPESEPAVFFNKAKLKQPYLTVEFDPRWRLPLYQTVFHDAIISTHHWTFDNLKFPEVQTTRELLSQLYNTAPLYNLSRGTINQRLPAMLKSDSVFRPIHQVLWDQKLVGFTWLDKEGWVQQTTFSDGSVIIANFADKPFNDMPPRSLKAVLSNGKVVKQSYP</sequence>
<keyword evidence="1" id="KW-0732">Signal</keyword>
<dbReference type="RefSeq" id="WP_070927993.1">
    <property type="nucleotide sequence ID" value="NZ_VAUE01000012.1"/>
</dbReference>
<protein>
    <recommendedName>
        <fullName evidence="4">Glycosyl hydrolase</fullName>
    </recommendedName>
</protein>
<accession>A0A1S1HNP4</accession>
<gene>
    <name evidence="2" type="ORF">A3Q29_04125</name>
</gene>
<dbReference type="InterPro" id="IPR021459">
    <property type="entry name" value="GH101-related"/>
</dbReference>
<dbReference type="OrthoDB" id="3222930at2"/>
<evidence type="ECO:0000313" key="2">
    <source>
        <dbReference type="EMBL" id="OHT23875.1"/>
    </source>
</evidence>
<evidence type="ECO:0000256" key="1">
    <source>
        <dbReference type="SAM" id="SignalP"/>
    </source>
</evidence>
<comment type="caution">
    <text evidence="2">The sequence shown here is derived from an EMBL/GenBank/DDBJ whole genome shotgun (WGS) entry which is preliminary data.</text>
</comment>
<feature type="chain" id="PRO_5010222074" description="Glycosyl hydrolase" evidence="1">
    <location>
        <begin position="22"/>
        <end position="728"/>
    </location>
</feature>
<keyword evidence="3" id="KW-1185">Reference proteome</keyword>
<reference evidence="2 3" key="1">
    <citation type="submission" date="2016-03" db="EMBL/GenBank/DDBJ databases">
        <title>Genome sequence of Providencia stuartii strain, isolated from the salivary glands of larval Lucilia sericata.</title>
        <authorList>
            <person name="Yuan Y."/>
            <person name="Zhang Y."/>
            <person name="Fu S."/>
            <person name="Crippen T.L."/>
            <person name="Visi D."/>
            <person name="Benbow M.E."/>
            <person name="Allen M."/>
            <person name="Tomberlin J.K."/>
            <person name="Sze S.-H."/>
            <person name="Tarone A.M."/>
        </authorList>
    </citation>
    <scope>NUCLEOTIDE SEQUENCE [LARGE SCALE GENOMIC DNA]</scope>
    <source>
        <strain evidence="2 3">Crippen</strain>
    </source>
</reference>
<feature type="signal peptide" evidence="1">
    <location>
        <begin position="1"/>
        <end position="21"/>
    </location>
</feature>
<dbReference type="AlphaFoldDB" id="A0A1S1HNP4"/>
<proteinExistence type="predicted"/>
<dbReference type="Pfam" id="PF11308">
    <property type="entry name" value="Glyco_hydro_129"/>
    <property type="match status" value="1"/>
</dbReference>
<dbReference type="EMBL" id="LVIE01000168">
    <property type="protein sequence ID" value="OHT23875.1"/>
    <property type="molecule type" value="Genomic_DNA"/>
</dbReference>
<name>A0A1S1HNP4_PROST</name>
<dbReference type="Proteomes" id="UP000179588">
    <property type="component" value="Unassembled WGS sequence"/>
</dbReference>
<organism evidence="2 3">
    <name type="scientific">Providencia stuartii</name>
    <dbReference type="NCBI Taxonomy" id="588"/>
    <lineage>
        <taxon>Bacteria</taxon>
        <taxon>Pseudomonadati</taxon>
        <taxon>Pseudomonadota</taxon>
        <taxon>Gammaproteobacteria</taxon>
        <taxon>Enterobacterales</taxon>
        <taxon>Morganellaceae</taxon>
        <taxon>Providencia</taxon>
    </lineage>
</organism>
<evidence type="ECO:0008006" key="4">
    <source>
        <dbReference type="Google" id="ProtNLM"/>
    </source>
</evidence>
<evidence type="ECO:0000313" key="3">
    <source>
        <dbReference type="Proteomes" id="UP000179588"/>
    </source>
</evidence>